<dbReference type="EMBL" id="JBFOLJ010000012">
    <property type="protein sequence ID" value="KAL2487867.1"/>
    <property type="molecule type" value="Genomic_DNA"/>
</dbReference>
<sequence>MVHSHVAVNALVTASSRGFVDFVETLIKSGVDANVTARGVLQSSKSSLHANVDCNALVAAVFSRQISVGVRTGIKVRLGAWSWDTIIGEEFQVGAGLAEPYRVTWCAVEYFEASGAILCMLLQQISPNIPHLGRTHVHHAILCGNARAFGMCF</sequence>
<name>A0ABD1RIW6_9LAMI</name>
<evidence type="ECO:0000313" key="1">
    <source>
        <dbReference type="EMBL" id="KAL2487867.1"/>
    </source>
</evidence>
<evidence type="ECO:0000313" key="2">
    <source>
        <dbReference type="Proteomes" id="UP001604277"/>
    </source>
</evidence>
<dbReference type="Proteomes" id="UP001604277">
    <property type="component" value="Unassembled WGS sequence"/>
</dbReference>
<keyword evidence="2" id="KW-1185">Reference proteome</keyword>
<accession>A0ABD1RIW6</accession>
<protein>
    <submittedName>
        <fullName evidence="1">Ankyrin repeat-containing domain</fullName>
    </submittedName>
</protein>
<proteinExistence type="predicted"/>
<organism evidence="1 2">
    <name type="scientific">Forsythia ovata</name>
    <dbReference type="NCBI Taxonomy" id="205694"/>
    <lineage>
        <taxon>Eukaryota</taxon>
        <taxon>Viridiplantae</taxon>
        <taxon>Streptophyta</taxon>
        <taxon>Embryophyta</taxon>
        <taxon>Tracheophyta</taxon>
        <taxon>Spermatophyta</taxon>
        <taxon>Magnoliopsida</taxon>
        <taxon>eudicotyledons</taxon>
        <taxon>Gunneridae</taxon>
        <taxon>Pentapetalae</taxon>
        <taxon>asterids</taxon>
        <taxon>lamiids</taxon>
        <taxon>Lamiales</taxon>
        <taxon>Oleaceae</taxon>
        <taxon>Forsythieae</taxon>
        <taxon>Forsythia</taxon>
    </lineage>
</organism>
<reference evidence="2" key="1">
    <citation type="submission" date="2024-07" db="EMBL/GenBank/DDBJ databases">
        <title>Two chromosome-level genome assemblies of Korean endemic species Abeliophyllum distichum and Forsythia ovata (Oleaceae).</title>
        <authorList>
            <person name="Jang H."/>
        </authorList>
    </citation>
    <scope>NUCLEOTIDE SEQUENCE [LARGE SCALE GENOMIC DNA]</scope>
</reference>
<comment type="caution">
    <text evidence="1">The sequence shown here is derived from an EMBL/GenBank/DDBJ whole genome shotgun (WGS) entry which is preliminary data.</text>
</comment>
<dbReference type="AlphaFoldDB" id="A0ABD1RIW6"/>
<gene>
    <name evidence="1" type="ORF">Fot_41159</name>
</gene>